<protein>
    <recommendedName>
        <fullName evidence="4">mannose-6-phosphate isomerase</fullName>
        <ecNumber evidence="4">5.3.1.8</ecNumber>
    </recommendedName>
</protein>
<dbReference type="EC" id="5.3.1.8" evidence="4"/>
<dbReference type="InterPro" id="IPR016305">
    <property type="entry name" value="Mannose-6-P_Isomerase"/>
</dbReference>
<feature type="domain" description="Phosphomannose isomerase type I catalytic" evidence="8">
    <location>
        <begin position="5"/>
        <end position="117"/>
    </location>
</feature>
<evidence type="ECO:0000256" key="3">
    <source>
        <dbReference type="ARBA" id="ARBA00010772"/>
    </source>
</evidence>
<dbReference type="GO" id="GO:0004476">
    <property type="term" value="F:mannose-6-phosphate isomerase activity"/>
    <property type="evidence" value="ECO:0007669"/>
    <property type="project" value="UniProtKB-EC"/>
</dbReference>
<dbReference type="PANTHER" id="PTHR10309:SF0">
    <property type="entry name" value="MANNOSE-6-PHOSPHATE ISOMERASE"/>
    <property type="match status" value="1"/>
</dbReference>
<dbReference type="AlphaFoldDB" id="A0A4R7I1L3"/>
<sequence>MRAVNGVVQHYAWGDPTFIPELIGTEPDGRPWAELWLGTHPNGPTTFADGSPLVDLTGELPYLLKVLAAGGPLSLQTHPNSEQARAGFERGDYPDPNPKPELLCALTPFEAFCGIRPVDATTDLLRGIGADALADVVTGDGPGAALDGLYRGTIDPAPTIEACRASSSDRIEVRWARRLDAMYPGEASVAASLLLNLVELEPGECVRLDAGNLHGYLSGAGIELMGNSDNVIRGGLTVKHVDIDDLLAVVDPTPLDDPVLPRGDEYELPAAGVTLRRLAAGTTHTATGHELAVDLAGGTWYLAPGDTSTVTADTFVVVPL</sequence>
<proteinExistence type="inferred from homology"/>
<dbReference type="RefSeq" id="WP_133869316.1">
    <property type="nucleotide sequence ID" value="NZ_SOAU01000001.1"/>
</dbReference>
<dbReference type="OrthoDB" id="9792649at2"/>
<dbReference type="PANTHER" id="PTHR10309">
    <property type="entry name" value="MANNOSE-6-PHOSPHATE ISOMERASE"/>
    <property type="match status" value="1"/>
</dbReference>
<comment type="cofactor">
    <cofactor evidence="2">
        <name>Zn(2+)</name>
        <dbReference type="ChEBI" id="CHEBI:29105"/>
    </cofactor>
</comment>
<dbReference type="GO" id="GO:0005975">
    <property type="term" value="P:carbohydrate metabolic process"/>
    <property type="evidence" value="ECO:0007669"/>
    <property type="project" value="InterPro"/>
</dbReference>
<evidence type="ECO:0000256" key="1">
    <source>
        <dbReference type="ARBA" id="ARBA00000757"/>
    </source>
</evidence>
<keyword evidence="5" id="KW-0479">Metal-binding</keyword>
<evidence type="ECO:0000256" key="2">
    <source>
        <dbReference type="ARBA" id="ARBA00001947"/>
    </source>
</evidence>
<keyword evidence="6" id="KW-0862">Zinc</keyword>
<dbReference type="GO" id="GO:0005829">
    <property type="term" value="C:cytosol"/>
    <property type="evidence" value="ECO:0007669"/>
    <property type="project" value="TreeGrafter"/>
</dbReference>
<comment type="caution">
    <text evidence="9">The sequence shown here is derived from an EMBL/GenBank/DDBJ whole genome shotgun (WGS) entry which is preliminary data.</text>
</comment>
<dbReference type="InterPro" id="IPR046457">
    <property type="entry name" value="PMI_typeI_cat"/>
</dbReference>
<dbReference type="InterPro" id="IPR001250">
    <property type="entry name" value="Man6P_Isoase-1"/>
</dbReference>
<comment type="catalytic activity">
    <reaction evidence="1">
        <text>D-mannose 6-phosphate = D-fructose 6-phosphate</text>
        <dbReference type="Rhea" id="RHEA:12356"/>
        <dbReference type="ChEBI" id="CHEBI:58735"/>
        <dbReference type="ChEBI" id="CHEBI:61527"/>
        <dbReference type="EC" id="5.3.1.8"/>
    </reaction>
</comment>
<dbReference type="PRINTS" id="PR00714">
    <property type="entry name" value="MAN6PISMRASE"/>
</dbReference>
<name>A0A4R7I1L3_9ACTN</name>
<dbReference type="SUPFAM" id="SSF51182">
    <property type="entry name" value="RmlC-like cupins"/>
    <property type="match status" value="1"/>
</dbReference>
<keyword evidence="10" id="KW-1185">Reference proteome</keyword>
<evidence type="ECO:0000256" key="5">
    <source>
        <dbReference type="ARBA" id="ARBA00022723"/>
    </source>
</evidence>
<dbReference type="EMBL" id="SOAU01000001">
    <property type="protein sequence ID" value="TDT16994.1"/>
    <property type="molecule type" value="Genomic_DNA"/>
</dbReference>
<gene>
    <name evidence="9" type="ORF">BDK89_2595</name>
</gene>
<evidence type="ECO:0000256" key="7">
    <source>
        <dbReference type="ARBA" id="ARBA00023235"/>
    </source>
</evidence>
<keyword evidence="7 9" id="KW-0413">Isomerase</keyword>
<evidence type="ECO:0000256" key="4">
    <source>
        <dbReference type="ARBA" id="ARBA00011956"/>
    </source>
</evidence>
<dbReference type="InterPro" id="IPR011051">
    <property type="entry name" value="RmlC_Cupin_sf"/>
</dbReference>
<dbReference type="Gene3D" id="1.10.441.10">
    <property type="entry name" value="Phosphomannose Isomerase, domain 2"/>
    <property type="match status" value="1"/>
</dbReference>
<accession>A0A4R7I1L3</accession>
<dbReference type="GO" id="GO:0009298">
    <property type="term" value="P:GDP-mannose biosynthetic process"/>
    <property type="evidence" value="ECO:0007669"/>
    <property type="project" value="InterPro"/>
</dbReference>
<organism evidence="9 10">
    <name type="scientific">Ilumatobacter fluminis</name>
    <dbReference type="NCBI Taxonomy" id="467091"/>
    <lineage>
        <taxon>Bacteria</taxon>
        <taxon>Bacillati</taxon>
        <taxon>Actinomycetota</taxon>
        <taxon>Acidimicrobiia</taxon>
        <taxon>Acidimicrobiales</taxon>
        <taxon>Ilumatobacteraceae</taxon>
        <taxon>Ilumatobacter</taxon>
    </lineage>
</organism>
<reference evidence="9 10" key="1">
    <citation type="submission" date="2019-03" db="EMBL/GenBank/DDBJ databases">
        <title>Sequencing the genomes of 1000 actinobacteria strains.</title>
        <authorList>
            <person name="Klenk H.-P."/>
        </authorList>
    </citation>
    <scope>NUCLEOTIDE SEQUENCE [LARGE SCALE GENOMIC DNA]</scope>
    <source>
        <strain evidence="9 10">DSM 18936</strain>
    </source>
</reference>
<dbReference type="CDD" id="cd07011">
    <property type="entry name" value="cupin_PMI_type_I_N"/>
    <property type="match status" value="1"/>
</dbReference>
<dbReference type="NCBIfam" id="TIGR00218">
    <property type="entry name" value="manA"/>
    <property type="match status" value="1"/>
</dbReference>
<evidence type="ECO:0000256" key="6">
    <source>
        <dbReference type="ARBA" id="ARBA00022833"/>
    </source>
</evidence>
<evidence type="ECO:0000313" key="9">
    <source>
        <dbReference type="EMBL" id="TDT16994.1"/>
    </source>
</evidence>
<evidence type="ECO:0000259" key="8">
    <source>
        <dbReference type="Pfam" id="PF20511"/>
    </source>
</evidence>
<dbReference type="Gene3D" id="2.60.120.10">
    <property type="entry name" value="Jelly Rolls"/>
    <property type="match status" value="1"/>
</dbReference>
<dbReference type="InterPro" id="IPR014710">
    <property type="entry name" value="RmlC-like_jellyroll"/>
</dbReference>
<comment type="similarity">
    <text evidence="3">Belongs to the mannose-6-phosphate isomerase type 1 family.</text>
</comment>
<dbReference type="Pfam" id="PF20511">
    <property type="entry name" value="PMI_typeI_cat"/>
    <property type="match status" value="1"/>
</dbReference>
<evidence type="ECO:0000313" key="10">
    <source>
        <dbReference type="Proteomes" id="UP000294558"/>
    </source>
</evidence>
<dbReference type="Proteomes" id="UP000294558">
    <property type="component" value="Unassembled WGS sequence"/>
</dbReference>
<dbReference type="GO" id="GO:0008270">
    <property type="term" value="F:zinc ion binding"/>
    <property type="evidence" value="ECO:0007669"/>
    <property type="project" value="InterPro"/>
</dbReference>